<dbReference type="PANTHER" id="PTHR24414:SF113">
    <property type="entry name" value="GENOME ASSEMBLY, CHROMOSOME: A03"/>
    <property type="match status" value="1"/>
</dbReference>
<dbReference type="SUPFAM" id="SSF117281">
    <property type="entry name" value="Kelch motif"/>
    <property type="match status" value="1"/>
</dbReference>
<organism evidence="3 4">
    <name type="scientific">Brassica carinata</name>
    <name type="common">Ethiopian mustard</name>
    <name type="synonym">Abyssinian cabbage</name>
    <dbReference type="NCBI Taxonomy" id="52824"/>
    <lineage>
        <taxon>Eukaryota</taxon>
        <taxon>Viridiplantae</taxon>
        <taxon>Streptophyta</taxon>
        <taxon>Embryophyta</taxon>
        <taxon>Tracheophyta</taxon>
        <taxon>Spermatophyta</taxon>
        <taxon>Magnoliopsida</taxon>
        <taxon>eudicotyledons</taxon>
        <taxon>Gunneridae</taxon>
        <taxon>Pentapetalae</taxon>
        <taxon>rosids</taxon>
        <taxon>malvids</taxon>
        <taxon>Brassicales</taxon>
        <taxon>Brassicaceae</taxon>
        <taxon>Brassiceae</taxon>
        <taxon>Brassica</taxon>
    </lineage>
</organism>
<reference evidence="3 4" key="1">
    <citation type="submission" date="2020-02" db="EMBL/GenBank/DDBJ databases">
        <authorList>
            <person name="Ma Q."/>
            <person name="Huang Y."/>
            <person name="Song X."/>
            <person name="Pei D."/>
        </authorList>
    </citation>
    <scope>NUCLEOTIDE SEQUENCE [LARGE SCALE GENOMIC DNA]</scope>
    <source>
        <strain evidence="3">Sxm20200214</strain>
        <tissue evidence="3">Leaf</tissue>
    </source>
</reference>
<feature type="domain" description="FKB95-like N-terminal Kelch" evidence="2">
    <location>
        <begin position="121"/>
        <end position="393"/>
    </location>
</feature>
<evidence type="ECO:0000259" key="1">
    <source>
        <dbReference type="Pfam" id="PF00646"/>
    </source>
</evidence>
<protein>
    <recommendedName>
        <fullName evidence="5">F-box domain-containing protein</fullName>
    </recommendedName>
</protein>
<name>A0A8X7P0U4_BRACI</name>
<dbReference type="InterPro" id="IPR001810">
    <property type="entry name" value="F-box_dom"/>
</dbReference>
<proteinExistence type="predicted"/>
<feature type="domain" description="F-box" evidence="1">
    <location>
        <begin position="20"/>
        <end position="60"/>
    </location>
</feature>
<comment type="caution">
    <text evidence="3">The sequence shown here is derived from an EMBL/GenBank/DDBJ whole genome shotgun (WGS) entry which is preliminary data.</text>
</comment>
<dbReference type="InterPro" id="IPR015915">
    <property type="entry name" value="Kelch-typ_b-propeller"/>
</dbReference>
<keyword evidence="4" id="KW-1185">Reference proteome</keyword>
<evidence type="ECO:0000259" key="2">
    <source>
        <dbReference type="Pfam" id="PF25210"/>
    </source>
</evidence>
<evidence type="ECO:0000313" key="4">
    <source>
        <dbReference type="Proteomes" id="UP000886595"/>
    </source>
</evidence>
<evidence type="ECO:0000313" key="3">
    <source>
        <dbReference type="EMBL" id="KAG2243799.1"/>
    </source>
</evidence>
<dbReference type="Pfam" id="PF25210">
    <property type="entry name" value="Kelch_FKB95"/>
    <property type="match status" value="1"/>
</dbReference>
<dbReference type="OrthoDB" id="45365at2759"/>
<dbReference type="PANTHER" id="PTHR24414">
    <property type="entry name" value="F-BOX/KELCH-REPEAT PROTEIN SKIP4"/>
    <property type="match status" value="1"/>
</dbReference>
<dbReference type="Pfam" id="PF00646">
    <property type="entry name" value="F-box"/>
    <property type="match status" value="1"/>
</dbReference>
<dbReference type="InterPro" id="IPR057499">
    <property type="entry name" value="Kelch_FKB95"/>
</dbReference>
<dbReference type="AlphaFoldDB" id="A0A8X7P0U4"/>
<dbReference type="Gene3D" id="2.120.10.80">
    <property type="entry name" value="Kelch-type beta propeller"/>
    <property type="match status" value="1"/>
</dbReference>
<dbReference type="InterPro" id="IPR050354">
    <property type="entry name" value="F-box/kelch-repeat_ARATH"/>
</dbReference>
<sequence length="413" mass="46833">MKNSTAPPLFHVHEPSSPSFSSVPDEIAANCLARVSKSQYRSLSSISKGFYALLSSPEIYAARSQIGATEPRLYLCCESLRTDTRCNSWYNLMSLISNCDDDEIIEKGDAFISVDGAEIKRRTELRLVPVKDSSFHLRARSKEANLAVGPEIYQIGGINKKGKRSRSVCVLDCRSHTQRRAPSMRVARQDAKACLLDGSIYVMGGCGERECWGEVLDVKSQTWKKEILHIPSGDDDEFDCKFEVLVLGSRIYVITEGNKYVYDPKEGRWLLLDTRFEGLKSILELGTVWCVLDNLVFKECSDDLFWYDLSCGKWVIVEGLEDLCYTRVNCRYRMIQLVNYGGKLVIVWLVLPEPIFRRNKPPVIQEEKTCFVVIRLEKRMTSSGLVIWGEIERLSFSLVHGSYNPLTCLSVSL</sequence>
<gene>
    <name evidence="3" type="ORF">Bca52824_094364</name>
</gene>
<evidence type="ECO:0008006" key="5">
    <source>
        <dbReference type="Google" id="ProtNLM"/>
    </source>
</evidence>
<dbReference type="EMBL" id="JAAMPC010000147">
    <property type="protein sequence ID" value="KAG2243799.1"/>
    <property type="molecule type" value="Genomic_DNA"/>
</dbReference>
<dbReference type="Proteomes" id="UP000886595">
    <property type="component" value="Unassembled WGS sequence"/>
</dbReference>
<dbReference type="InterPro" id="IPR006652">
    <property type="entry name" value="Kelch_1"/>
</dbReference>
<dbReference type="SMART" id="SM00612">
    <property type="entry name" value="Kelch"/>
    <property type="match status" value="1"/>
</dbReference>
<accession>A0A8X7P0U4</accession>